<dbReference type="EMBL" id="JACAGB010000014">
    <property type="protein sequence ID" value="KAF6326407.1"/>
    <property type="molecule type" value="Genomic_DNA"/>
</dbReference>
<name>A0A7J7VME5_PIPKU</name>
<feature type="compositionally biased region" description="Acidic residues" evidence="1">
    <location>
        <begin position="1"/>
        <end position="12"/>
    </location>
</feature>
<evidence type="ECO:0000313" key="4">
    <source>
        <dbReference type="Proteomes" id="UP000558488"/>
    </source>
</evidence>
<protein>
    <recommendedName>
        <fullName evidence="2">E3 ubiquitin-protein ligase RNF6/12 N-terminal domain-containing protein</fullName>
    </recommendedName>
</protein>
<feature type="domain" description="E3 ubiquitin-protein ligase RNF6/12 N-terminal" evidence="2">
    <location>
        <begin position="15"/>
        <end position="71"/>
    </location>
</feature>
<dbReference type="InterPro" id="IPR058896">
    <property type="entry name" value="RNF6/12_N"/>
</dbReference>
<sequence>MENSDSGDEGDDSAAQRRSHTNQLVQDYYLFVSNLSEDEDKLMKGNNLLGNPGESTEEELRRRLHLVKENLQGNSGENTGEGNSSDDSLIDWLISFEPTENVTNLGTKKHRDSKQLHLNHNIGIFLHRLGQETLFKENFLQTQLVMVNLVD</sequence>
<dbReference type="Proteomes" id="UP000558488">
    <property type="component" value="Unassembled WGS sequence"/>
</dbReference>
<accession>A0A7J7VME5</accession>
<evidence type="ECO:0000259" key="2">
    <source>
        <dbReference type="Pfam" id="PF25914"/>
    </source>
</evidence>
<reference evidence="3 4" key="1">
    <citation type="journal article" date="2020" name="Nature">
        <title>Six reference-quality genomes reveal evolution of bat adaptations.</title>
        <authorList>
            <person name="Jebb D."/>
            <person name="Huang Z."/>
            <person name="Pippel M."/>
            <person name="Hughes G.M."/>
            <person name="Lavrichenko K."/>
            <person name="Devanna P."/>
            <person name="Winkler S."/>
            <person name="Jermiin L.S."/>
            <person name="Skirmuntt E.C."/>
            <person name="Katzourakis A."/>
            <person name="Burkitt-Gray L."/>
            <person name="Ray D.A."/>
            <person name="Sullivan K.A.M."/>
            <person name="Roscito J.G."/>
            <person name="Kirilenko B.M."/>
            <person name="Davalos L.M."/>
            <person name="Corthals A.P."/>
            <person name="Power M.L."/>
            <person name="Jones G."/>
            <person name="Ransome R.D."/>
            <person name="Dechmann D.K.N."/>
            <person name="Locatelli A.G."/>
            <person name="Puechmaille S.J."/>
            <person name="Fedrigo O."/>
            <person name="Jarvis E.D."/>
            <person name="Hiller M."/>
            <person name="Vernes S.C."/>
            <person name="Myers E.W."/>
            <person name="Teeling E.C."/>
        </authorList>
    </citation>
    <scope>NUCLEOTIDE SEQUENCE [LARGE SCALE GENOMIC DNA]</scope>
    <source>
        <strain evidence="3">MPipKuh1</strain>
        <tissue evidence="3">Flight muscle</tissue>
    </source>
</reference>
<evidence type="ECO:0000313" key="3">
    <source>
        <dbReference type="EMBL" id="KAF6326407.1"/>
    </source>
</evidence>
<proteinExistence type="predicted"/>
<organism evidence="3 4">
    <name type="scientific">Pipistrellus kuhlii</name>
    <name type="common">Kuhl's pipistrelle</name>
    <dbReference type="NCBI Taxonomy" id="59472"/>
    <lineage>
        <taxon>Eukaryota</taxon>
        <taxon>Metazoa</taxon>
        <taxon>Chordata</taxon>
        <taxon>Craniata</taxon>
        <taxon>Vertebrata</taxon>
        <taxon>Euteleostomi</taxon>
        <taxon>Mammalia</taxon>
        <taxon>Eutheria</taxon>
        <taxon>Laurasiatheria</taxon>
        <taxon>Chiroptera</taxon>
        <taxon>Yangochiroptera</taxon>
        <taxon>Vespertilionidae</taxon>
        <taxon>Pipistrellus</taxon>
    </lineage>
</organism>
<comment type="caution">
    <text evidence="3">The sequence shown here is derived from an EMBL/GenBank/DDBJ whole genome shotgun (WGS) entry which is preliminary data.</text>
</comment>
<dbReference type="AlphaFoldDB" id="A0A7J7VME5"/>
<keyword evidence="4" id="KW-1185">Reference proteome</keyword>
<feature type="region of interest" description="Disordered" evidence="1">
    <location>
        <begin position="1"/>
        <end position="21"/>
    </location>
</feature>
<evidence type="ECO:0000256" key="1">
    <source>
        <dbReference type="SAM" id="MobiDB-lite"/>
    </source>
</evidence>
<dbReference type="Pfam" id="PF25914">
    <property type="entry name" value="RNF6_N"/>
    <property type="match status" value="1"/>
</dbReference>
<gene>
    <name evidence="3" type="ORF">mPipKuh1_008402</name>
</gene>